<accession>A0A919L318</accession>
<feature type="transmembrane region" description="Helical" evidence="13">
    <location>
        <begin position="132"/>
        <end position="151"/>
    </location>
</feature>
<comment type="caution">
    <text evidence="14">The sequence shown here is derived from an EMBL/GenBank/DDBJ whole genome shotgun (WGS) entry which is preliminary data.</text>
</comment>
<evidence type="ECO:0000256" key="11">
    <source>
        <dbReference type="ARBA" id="ARBA00045497"/>
    </source>
</evidence>
<comment type="subcellular location">
    <subcellularLocation>
        <location evidence="1">Cell membrane</location>
        <topology evidence="1">Multi-pass membrane protein</topology>
    </subcellularLocation>
</comment>
<dbReference type="Gene3D" id="1.20.58.340">
    <property type="entry name" value="Magnesium transport protein CorA, transmembrane region"/>
    <property type="match status" value="2"/>
</dbReference>
<evidence type="ECO:0000256" key="3">
    <source>
        <dbReference type="ARBA" id="ARBA00022448"/>
    </source>
</evidence>
<evidence type="ECO:0000313" key="15">
    <source>
        <dbReference type="Proteomes" id="UP000617734"/>
    </source>
</evidence>
<comment type="function">
    <text evidence="11">Mediates influx of magnesium ions. Alternates between open and closed states. Activated by low cytoplasmic Mg(2+) levels. Inactive when cytoplasmic Mg(2+) levels are high.</text>
</comment>
<evidence type="ECO:0000256" key="8">
    <source>
        <dbReference type="ARBA" id="ARBA00023065"/>
    </source>
</evidence>
<dbReference type="InterPro" id="IPR002523">
    <property type="entry name" value="MgTranspt_CorA/ZnTranspt_ZntB"/>
</dbReference>
<evidence type="ECO:0000256" key="1">
    <source>
        <dbReference type="ARBA" id="ARBA00004651"/>
    </source>
</evidence>
<dbReference type="Pfam" id="PF01544">
    <property type="entry name" value="CorA"/>
    <property type="match status" value="1"/>
</dbReference>
<dbReference type="InterPro" id="IPR045861">
    <property type="entry name" value="CorA_cytoplasmic_dom"/>
</dbReference>
<keyword evidence="6" id="KW-0460">Magnesium</keyword>
<dbReference type="InterPro" id="IPR045863">
    <property type="entry name" value="CorA_TM1_TM2"/>
</dbReference>
<keyword evidence="5 13" id="KW-0812">Transmembrane</keyword>
<keyword evidence="8" id="KW-0406">Ion transport</keyword>
<organism evidence="14 15">
    <name type="scientific">Kitasatospora indigofera</name>
    <dbReference type="NCBI Taxonomy" id="67307"/>
    <lineage>
        <taxon>Bacteria</taxon>
        <taxon>Bacillati</taxon>
        <taxon>Actinomycetota</taxon>
        <taxon>Actinomycetes</taxon>
        <taxon>Kitasatosporales</taxon>
        <taxon>Streptomycetaceae</taxon>
        <taxon>Kitasatospora</taxon>
    </lineage>
</organism>
<evidence type="ECO:0000256" key="13">
    <source>
        <dbReference type="SAM" id="Phobius"/>
    </source>
</evidence>
<dbReference type="GO" id="GO:0050897">
    <property type="term" value="F:cobalt ion binding"/>
    <property type="evidence" value="ECO:0007669"/>
    <property type="project" value="TreeGrafter"/>
</dbReference>
<keyword evidence="9 13" id="KW-0472">Membrane</keyword>
<reference evidence="14" key="1">
    <citation type="journal article" date="2014" name="Int. J. Syst. Evol. Microbiol.">
        <title>Complete genome sequence of Corynebacterium casei LMG S-19264T (=DSM 44701T), isolated from a smear-ripened cheese.</title>
        <authorList>
            <consortium name="US DOE Joint Genome Institute (JGI-PGF)"/>
            <person name="Walter F."/>
            <person name="Albersmeier A."/>
            <person name="Kalinowski J."/>
            <person name="Ruckert C."/>
        </authorList>
    </citation>
    <scope>NUCLEOTIDE SEQUENCE</scope>
    <source>
        <strain evidence="14">JCM 4646</strain>
    </source>
</reference>
<comment type="similarity">
    <text evidence="2">Belongs to the CorA metal ion transporter (MIT) (TC 1.A.35) family.</text>
</comment>
<dbReference type="PANTHER" id="PTHR46494">
    <property type="entry name" value="CORA FAMILY METAL ION TRANSPORTER (EUROFUNG)"/>
    <property type="match status" value="1"/>
</dbReference>
<dbReference type="Proteomes" id="UP000617734">
    <property type="component" value="Unassembled WGS sequence"/>
</dbReference>
<dbReference type="SUPFAM" id="SSF143865">
    <property type="entry name" value="CorA soluble domain-like"/>
    <property type="match status" value="1"/>
</dbReference>
<proteinExistence type="inferred from homology"/>
<evidence type="ECO:0008006" key="16">
    <source>
        <dbReference type="Google" id="ProtNLM"/>
    </source>
</evidence>
<dbReference type="SUPFAM" id="SSF144083">
    <property type="entry name" value="Magnesium transport protein CorA, transmembrane region"/>
    <property type="match status" value="1"/>
</dbReference>
<evidence type="ECO:0000256" key="4">
    <source>
        <dbReference type="ARBA" id="ARBA00022475"/>
    </source>
</evidence>
<keyword evidence="3" id="KW-0813">Transport</keyword>
<reference evidence="14" key="2">
    <citation type="submission" date="2020-09" db="EMBL/GenBank/DDBJ databases">
        <authorList>
            <person name="Sun Q."/>
            <person name="Ohkuma M."/>
        </authorList>
    </citation>
    <scope>NUCLEOTIDE SEQUENCE</scope>
    <source>
        <strain evidence="14">JCM 4646</strain>
    </source>
</reference>
<dbReference type="GeneID" id="95356916"/>
<dbReference type="AlphaFoldDB" id="A0A919L318"/>
<evidence type="ECO:0000256" key="9">
    <source>
        <dbReference type="ARBA" id="ARBA00023136"/>
    </source>
</evidence>
<keyword evidence="15" id="KW-1185">Reference proteome</keyword>
<keyword evidence="7 13" id="KW-1133">Transmembrane helix</keyword>
<evidence type="ECO:0000256" key="7">
    <source>
        <dbReference type="ARBA" id="ARBA00022989"/>
    </source>
</evidence>
<evidence type="ECO:0000313" key="14">
    <source>
        <dbReference type="EMBL" id="GHH82093.1"/>
    </source>
</evidence>
<dbReference type="FunFam" id="1.20.58.340:FF:000004">
    <property type="entry name" value="Magnesium transport protein CorA"/>
    <property type="match status" value="1"/>
</dbReference>
<evidence type="ECO:0000256" key="2">
    <source>
        <dbReference type="ARBA" id="ARBA00009765"/>
    </source>
</evidence>
<dbReference type="GO" id="GO:0000287">
    <property type="term" value="F:magnesium ion binding"/>
    <property type="evidence" value="ECO:0007669"/>
    <property type="project" value="TreeGrafter"/>
</dbReference>
<evidence type="ECO:0000256" key="5">
    <source>
        <dbReference type="ARBA" id="ARBA00022692"/>
    </source>
</evidence>
<dbReference type="GO" id="GO:0005886">
    <property type="term" value="C:plasma membrane"/>
    <property type="evidence" value="ECO:0007669"/>
    <property type="project" value="UniProtKB-SubCell"/>
</dbReference>
<dbReference type="RefSeq" id="WP_190214619.1">
    <property type="nucleotide sequence ID" value="NZ_BNBO01000056.1"/>
</dbReference>
<sequence length="189" mass="21058">MLRTLVDGIAESWLDSVAALEEAVDDVDPEGDVPGSSQESRARPRNNDGTARRIHRLRRQILRLRRVVAPAALALRQNGDDGDEEAARWRETADLLRHGLARLDTLLQLLDSAHDARMAEIGVAQNNDMRRISAIAAPIAVPTMVAGDYGMNFDQMPELAWRFGYPLVVGVTFMVCAGLRIHLRRRGWL</sequence>
<evidence type="ECO:0000256" key="6">
    <source>
        <dbReference type="ARBA" id="ARBA00022842"/>
    </source>
</evidence>
<evidence type="ECO:0000256" key="12">
    <source>
        <dbReference type="SAM" id="MobiDB-lite"/>
    </source>
</evidence>
<protein>
    <recommendedName>
        <fullName evidence="16">Magnesium transporter CorA</fullName>
    </recommendedName>
</protein>
<feature type="region of interest" description="Disordered" evidence="12">
    <location>
        <begin position="24"/>
        <end position="50"/>
    </location>
</feature>
<dbReference type="GO" id="GO:0015087">
    <property type="term" value="F:cobalt ion transmembrane transporter activity"/>
    <property type="evidence" value="ECO:0007669"/>
    <property type="project" value="TreeGrafter"/>
</dbReference>
<keyword evidence="4" id="KW-1003">Cell membrane</keyword>
<dbReference type="EMBL" id="BNBO01000056">
    <property type="protein sequence ID" value="GHH82093.1"/>
    <property type="molecule type" value="Genomic_DNA"/>
</dbReference>
<dbReference type="PANTHER" id="PTHR46494:SF1">
    <property type="entry name" value="CORA FAMILY METAL ION TRANSPORTER (EUROFUNG)"/>
    <property type="match status" value="1"/>
</dbReference>
<comment type="catalytic activity">
    <reaction evidence="10">
        <text>Mg(2+)(in) = Mg(2+)(out)</text>
        <dbReference type="Rhea" id="RHEA:29827"/>
        <dbReference type="ChEBI" id="CHEBI:18420"/>
    </reaction>
</comment>
<name>A0A919L318_9ACTN</name>
<dbReference type="GO" id="GO:0015095">
    <property type="term" value="F:magnesium ion transmembrane transporter activity"/>
    <property type="evidence" value="ECO:0007669"/>
    <property type="project" value="TreeGrafter"/>
</dbReference>
<feature type="transmembrane region" description="Helical" evidence="13">
    <location>
        <begin position="163"/>
        <end position="183"/>
    </location>
</feature>
<evidence type="ECO:0000256" key="10">
    <source>
        <dbReference type="ARBA" id="ARBA00034269"/>
    </source>
</evidence>
<gene>
    <name evidence="14" type="ORF">GCM10018781_66380</name>
</gene>